<keyword evidence="5 6" id="KW-0472">Membrane</keyword>
<evidence type="ECO:0000313" key="8">
    <source>
        <dbReference type="Proteomes" id="UP001267003"/>
    </source>
</evidence>
<reference evidence="7" key="1">
    <citation type="submission" date="2023-08" db="EMBL/GenBank/DDBJ databases">
        <authorList>
            <person name="Page C.A."/>
            <person name="Perez-Diaz I.M."/>
        </authorList>
    </citation>
    <scope>NUCLEOTIDE SEQUENCE</scope>
    <source>
        <strain evidence="7">7.8.46</strain>
    </source>
</reference>
<dbReference type="InterPro" id="IPR030191">
    <property type="entry name" value="CodB"/>
</dbReference>
<sequence length="90" mass="9619">MKKARQNQNWISLAFVWAGALVSIPSLLLGGTLVAGMSLGMTLLTALIGYALVVVIMVFQGIQSTDLGQPTVKVAEQVFGTKGHKRSFQD</sequence>
<evidence type="ECO:0000256" key="5">
    <source>
        <dbReference type="ARBA" id="ARBA00023136"/>
    </source>
</evidence>
<dbReference type="PANTHER" id="PTHR30569:SF0">
    <property type="entry name" value="CYTOSINE PERMEASE"/>
    <property type="match status" value="1"/>
</dbReference>
<accession>A0AAW8W163</accession>
<organism evidence="7 8">
    <name type="scientific">Lactiplantibacillus pentosus</name>
    <name type="common">Lactobacillus pentosus</name>
    <dbReference type="NCBI Taxonomy" id="1589"/>
    <lineage>
        <taxon>Bacteria</taxon>
        <taxon>Bacillati</taxon>
        <taxon>Bacillota</taxon>
        <taxon>Bacilli</taxon>
        <taxon>Lactobacillales</taxon>
        <taxon>Lactobacillaceae</taxon>
        <taxon>Lactiplantibacillus</taxon>
    </lineage>
</organism>
<evidence type="ECO:0000256" key="3">
    <source>
        <dbReference type="ARBA" id="ARBA00022692"/>
    </source>
</evidence>
<dbReference type="Pfam" id="PF02133">
    <property type="entry name" value="Transp_cyt_pur"/>
    <property type="match status" value="1"/>
</dbReference>
<comment type="subcellular location">
    <subcellularLocation>
        <location evidence="1">Membrane</location>
        <topology evidence="1">Multi-pass membrane protein</topology>
    </subcellularLocation>
</comment>
<dbReference type="PANTHER" id="PTHR30569">
    <property type="entry name" value="CYTOSINE TRANSPORTER CODB"/>
    <property type="match status" value="1"/>
</dbReference>
<dbReference type="GO" id="GO:0005886">
    <property type="term" value="C:plasma membrane"/>
    <property type="evidence" value="ECO:0007669"/>
    <property type="project" value="TreeGrafter"/>
</dbReference>
<proteinExistence type="inferred from homology"/>
<evidence type="ECO:0000256" key="4">
    <source>
        <dbReference type="ARBA" id="ARBA00022989"/>
    </source>
</evidence>
<keyword evidence="3 6" id="KW-0812">Transmembrane</keyword>
<evidence type="ECO:0000256" key="6">
    <source>
        <dbReference type="SAM" id="Phobius"/>
    </source>
</evidence>
<evidence type="ECO:0000313" key="7">
    <source>
        <dbReference type="EMBL" id="MDT6991456.1"/>
    </source>
</evidence>
<dbReference type="InterPro" id="IPR001248">
    <property type="entry name" value="Pur-cyt_permease"/>
</dbReference>
<evidence type="ECO:0000256" key="1">
    <source>
        <dbReference type="ARBA" id="ARBA00004141"/>
    </source>
</evidence>
<name>A0AAW8W163_LACPE</name>
<dbReference type="Gene3D" id="1.10.4160.10">
    <property type="entry name" value="Hydantoin permease"/>
    <property type="match status" value="1"/>
</dbReference>
<feature type="transmembrane region" description="Helical" evidence="6">
    <location>
        <begin position="40"/>
        <end position="59"/>
    </location>
</feature>
<dbReference type="EMBL" id="JAVLAQ010000002">
    <property type="protein sequence ID" value="MDT6991456.1"/>
    <property type="molecule type" value="Genomic_DNA"/>
</dbReference>
<comment type="similarity">
    <text evidence="2">Belongs to the purine-cytosine permease (2.A.39) family.</text>
</comment>
<comment type="caution">
    <text evidence="7">The sequence shown here is derived from an EMBL/GenBank/DDBJ whole genome shotgun (WGS) entry which is preliminary data.</text>
</comment>
<protein>
    <submittedName>
        <fullName evidence="7">Cytosine permease</fullName>
    </submittedName>
</protein>
<evidence type="ECO:0000256" key="2">
    <source>
        <dbReference type="ARBA" id="ARBA00008974"/>
    </source>
</evidence>
<keyword evidence="4 6" id="KW-1133">Transmembrane helix</keyword>
<dbReference type="AlphaFoldDB" id="A0AAW8W163"/>
<gene>
    <name evidence="7" type="ORF">RI536_15445</name>
</gene>
<dbReference type="GO" id="GO:0015209">
    <property type="term" value="F:cytosine transmembrane transporter activity"/>
    <property type="evidence" value="ECO:0007669"/>
    <property type="project" value="InterPro"/>
</dbReference>
<dbReference type="Proteomes" id="UP001267003">
    <property type="component" value="Unassembled WGS sequence"/>
</dbReference>